<gene>
    <name evidence="7" type="primary">TIFY10B</name>
    <name evidence="7" type="ORF">KSP39_PZI020521</name>
</gene>
<evidence type="ECO:0000256" key="2">
    <source>
        <dbReference type="ARBA" id="ARBA00022819"/>
    </source>
</evidence>
<evidence type="ECO:0000313" key="7">
    <source>
        <dbReference type="EMBL" id="KAK8921898.1"/>
    </source>
</evidence>
<feature type="domain" description="Tify" evidence="6">
    <location>
        <begin position="106"/>
        <end position="141"/>
    </location>
</feature>
<dbReference type="PANTHER" id="PTHR33077">
    <property type="entry name" value="PROTEIN TIFY 4A-RELATED-RELATED"/>
    <property type="match status" value="1"/>
</dbReference>
<organism evidence="7 8">
    <name type="scientific">Platanthera zijinensis</name>
    <dbReference type="NCBI Taxonomy" id="2320716"/>
    <lineage>
        <taxon>Eukaryota</taxon>
        <taxon>Viridiplantae</taxon>
        <taxon>Streptophyta</taxon>
        <taxon>Embryophyta</taxon>
        <taxon>Tracheophyta</taxon>
        <taxon>Spermatophyta</taxon>
        <taxon>Magnoliopsida</taxon>
        <taxon>Liliopsida</taxon>
        <taxon>Asparagales</taxon>
        <taxon>Orchidaceae</taxon>
        <taxon>Orchidoideae</taxon>
        <taxon>Orchideae</taxon>
        <taxon>Orchidinae</taxon>
        <taxon>Platanthera</taxon>
    </lineage>
</organism>
<dbReference type="AlphaFoldDB" id="A0AAP0B0J7"/>
<feature type="compositionally biased region" description="Polar residues" evidence="5">
    <location>
        <begin position="92"/>
        <end position="109"/>
    </location>
</feature>
<keyword evidence="3" id="KW-0832">Ubl conjugation</keyword>
<feature type="region of interest" description="Disordered" evidence="5">
    <location>
        <begin position="216"/>
        <end position="241"/>
    </location>
</feature>
<dbReference type="InterPro" id="IPR018467">
    <property type="entry name" value="CCT_CS"/>
</dbReference>
<comment type="domain">
    <text evidence="4">The jas domain is required for interaction with COI1.</text>
</comment>
<dbReference type="InterPro" id="IPR040390">
    <property type="entry name" value="TIFY/JAZ"/>
</dbReference>
<dbReference type="Pfam" id="PF06200">
    <property type="entry name" value="tify"/>
    <property type="match status" value="1"/>
</dbReference>
<dbReference type="InterPro" id="IPR010399">
    <property type="entry name" value="Tify_dom"/>
</dbReference>
<protein>
    <recommendedName>
        <fullName evidence="4">Protein TIFY</fullName>
    </recommendedName>
    <alternativeName>
        <fullName evidence="4">Jasmonate ZIM domain-containing protein</fullName>
    </alternativeName>
</protein>
<name>A0AAP0B0J7_9ASPA</name>
<comment type="function">
    <text evidence="4">Repressor of jasmonate responses.</text>
</comment>
<evidence type="ECO:0000259" key="6">
    <source>
        <dbReference type="PROSITE" id="PS51320"/>
    </source>
</evidence>
<comment type="similarity">
    <text evidence="1 4">Belongs to the TIFY/JAZ family.</text>
</comment>
<dbReference type="PANTHER" id="PTHR33077:SF140">
    <property type="entry name" value="PROTEIN TIFY 10B"/>
    <property type="match status" value="1"/>
</dbReference>
<dbReference type="EMBL" id="JBBWWQ010000018">
    <property type="protein sequence ID" value="KAK8921898.1"/>
    <property type="molecule type" value="Genomic_DNA"/>
</dbReference>
<comment type="subcellular location">
    <subcellularLocation>
        <location evidence="4">Nucleus</location>
    </subcellularLocation>
</comment>
<evidence type="ECO:0000313" key="8">
    <source>
        <dbReference type="Proteomes" id="UP001418222"/>
    </source>
</evidence>
<evidence type="ECO:0000256" key="4">
    <source>
        <dbReference type="RuleBase" id="RU369065"/>
    </source>
</evidence>
<dbReference type="GO" id="GO:0005634">
    <property type="term" value="C:nucleus"/>
    <property type="evidence" value="ECO:0007669"/>
    <property type="project" value="UniProtKB-SubCell"/>
</dbReference>
<evidence type="ECO:0000256" key="5">
    <source>
        <dbReference type="SAM" id="MobiDB-lite"/>
    </source>
</evidence>
<sequence length="241" mass="26317">MEGFSEMVKLPEKSNFFLTCNLLSQYIKEKGCPADLGFGMPPRAFDRSAIGKQEACRRPTTMRLLPDLDFAGDENAGVNDDAVAPSSKRSTEQCPPQITGSFPSANSPEKSQLTIFYGGKVLVLENFPAEKAEALMLLASNLHKFSFSPPTATADQPISPSPVYPPANFSSLPKPKFSDLPIARKASLHRFLEKRKERINGKWPYQMSFSEGANGSVSAKLEDKSSQPWLGLGPQSLNSSV</sequence>
<evidence type="ECO:0000256" key="1">
    <source>
        <dbReference type="ARBA" id="ARBA00008614"/>
    </source>
</evidence>
<dbReference type="GO" id="GO:0031347">
    <property type="term" value="P:regulation of defense response"/>
    <property type="evidence" value="ECO:0007669"/>
    <property type="project" value="UniProtKB-UniRule"/>
</dbReference>
<keyword evidence="4" id="KW-0539">Nucleus</keyword>
<dbReference type="SMART" id="SM00979">
    <property type="entry name" value="TIFY"/>
    <property type="match status" value="1"/>
</dbReference>
<comment type="caution">
    <text evidence="7">The sequence shown here is derived from an EMBL/GenBank/DDBJ whole genome shotgun (WGS) entry which is preliminary data.</text>
</comment>
<reference evidence="7 8" key="1">
    <citation type="journal article" date="2022" name="Nat. Plants">
        <title>Genomes of leafy and leafless Platanthera orchids illuminate the evolution of mycoheterotrophy.</title>
        <authorList>
            <person name="Li M.H."/>
            <person name="Liu K.W."/>
            <person name="Li Z."/>
            <person name="Lu H.C."/>
            <person name="Ye Q.L."/>
            <person name="Zhang D."/>
            <person name="Wang J.Y."/>
            <person name="Li Y.F."/>
            <person name="Zhong Z.M."/>
            <person name="Liu X."/>
            <person name="Yu X."/>
            <person name="Liu D.K."/>
            <person name="Tu X.D."/>
            <person name="Liu B."/>
            <person name="Hao Y."/>
            <person name="Liao X.Y."/>
            <person name="Jiang Y.T."/>
            <person name="Sun W.H."/>
            <person name="Chen J."/>
            <person name="Chen Y.Q."/>
            <person name="Ai Y."/>
            <person name="Zhai J.W."/>
            <person name="Wu S.S."/>
            <person name="Zhou Z."/>
            <person name="Hsiao Y.Y."/>
            <person name="Wu W.L."/>
            <person name="Chen Y.Y."/>
            <person name="Lin Y.F."/>
            <person name="Hsu J.L."/>
            <person name="Li C.Y."/>
            <person name="Wang Z.W."/>
            <person name="Zhao X."/>
            <person name="Zhong W.Y."/>
            <person name="Ma X.K."/>
            <person name="Ma L."/>
            <person name="Huang J."/>
            <person name="Chen G.Z."/>
            <person name="Huang M.Z."/>
            <person name="Huang L."/>
            <person name="Peng D.H."/>
            <person name="Luo Y.B."/>
            <person name="Zou S.Q."/>
            <person name="Chen S.P."/>
            <person name="Lan S."/>
            <person name="Tsai W.C."/>
            <person name="Van de Peer Y."/>
            <person name="Liu Z.J."/>
        </authorList>
    </citation>
    <scope>NUCLEOTIDE SEQUENCE [LARGE SCALE GENOMIC DNA]</scope>
    <source>
        <strain evidence="7">Lor287</strain>
    </source>
</reference>
<dbReference type="Proteomes" id="UP001418222">
    <property type="component" value="Unassembled WGS sequence"/>
</dbReference>
<dbReference type="Pfam" id="PF09425">
    <property type="entry name" value="Jas_motif"/>
    <property type="match status" value="1"/>
</dbReference>
<keyword evidence="8" id="KW-1185">Reference proteome</keyword>
<accession>A0AAP0B0J7</accession>
<feature type="region of interest" description="Disordered" evidence="5">
    <location>
        <begin position="76"/>
        <end position="109"/>
    </location>
</feature>
<evidence type="ECO:0000256" key="3">
    <source>
        <dbReference type="ARBA" id="ARBA00022843"/>
    </source>
</evidence>
<keyword evidence="2 4" id="KW-1184">Jasmonic acid signaling pathway</keyword>
<dbReference type="GO" id="GO:2000022">
    <property type="term" value="P:regulation of jasmonic acid mediated signaling pathway"/>
    <property type="evidence" value="ECO:0007669"/>
    <property type="project" value="UniProtKB-UniRule"/>
</dbReference>
<proteinExistence type="inferred from homology"/>
<dbReference type="GO" id="GO:0009611">
    <property type="term" value="P:response to wounding"/>
    <property type="evidence" value="ECO:0007669"/>
    <property type="project" value="UniProtKB-UniRule"/>
</dbReference>
<dbReference type="PROSITE" id="PS51320">
    <property type="entry name" value="TIFY"/>
    <property type="match status" value="1"/>
</dbReference>